<evidence type="ECO:0000256" key="1">
    <source>
        <dbReference type="ARBA" id="ARBA00004496"/>
    </source>
</evidence>
<evidence type="ECO:0000256" key="4">
    <source>
        <dbReference type="ARBA" id="ARBA00022737"/>
    </source>
</evidence>
<name>A0AAD3D4A4_9STRA</name>
<dbReference type="InterPro" id="IPR040122">
    <property type="entry name" value="Importin_beta"/>
</dbReference>
<dbReference type="Pfam" id="PF02985">
    <property type="entry name" value="HEAT"/>
    <property type="match status" value="1"/>
</dbReference>
<feature type="region of interest" description="Disordered" evidence="6">
    <location>
        <begin position="395"/>
        <end position="414"/>
    </location>
</feature>
<evidence type="ECO:0008006" key="9">
    <source>
        <dbReference type="Google" id="ProtNLM"/>
    </source>
</evidence>
<comment type="subcellular location">
    <subcellularLocation>
        <location evidence="1">Cytoplasm</location>
    </subcellularLocation>
</comment>
<dbReference type="Proteomes" id="UP001054902">
    <property type="component" value="Unassembled WGS sequence"/>
</dbReference>
<dbReference type="InterPro" id="IPR000357">
    <property type="entry name" value="HEAT"/>
</dbReference>
<keyword evidence="8" id="KW-1185">Reference proteome</keyword>
<evidence type="ECO:0000256" key="6">
    <source>
        <dbReference type="SAM" id="MobiDB-lite"/>
    </source>
</evidence>
<dbReference type="Gene3D" id="1.25.10.10">
    <property type="entry name" value="Leucine-rich Repeat Variant"/>
    <property type="match status" value="1"/>
</dbReference>
<organism evidence="7 8">
    <name type="scientific">Chaetoceros tenuissimus</name>
    <dbReference type="NCBI Taxonomy" id="426638"/>
    <lineage>
        <taxon>Eukaryota</taxon>
        <taxon>Sar</taxon>
        <taxon>Stramenopiles</taxon>
        <taxon>Ochrophyta</taxon>
        <taxon>Bacillariophyta</taxon>
        <taxon>Coscinodiscophyceae</taxon>
        <taxon>Chaetocerotophycidae</taxon>
        <taxon>Chaetocerotales</taxon>
        <taxon>Chaetocerotaceae</taxon>
        <taxon>Chaetoceros</taxon>
    </lineage>
</organism>
<keyword evidence="5" id="KW-0653">Protein transport</keyword>
<evidence type="ECO:0000313" key="7">
    <source>
        <dbReference type="EMBL" id="GFH57508.1"/>
    </source>
</evidence>
<dbReference type="EMBL" id="BLLK01000058">
    <property type="protein sequence ID" value="GFH57508.1"/>
    <property type="molecule type" value="Genomic_DNA"/>
</dbReference>
<proteinExistence type="predicted"/>
<dbReference type="InterPro" id="IPR011989">
    <property type="entry name" value="ARM-like"/>
</dbReference>
<evidence type="ECO:0000256" key="3">
    <source>
        <dbReference type="ARBA" id="ARBA00022490"/>
    </source>
</evidence>
<dbReference type="GO" id="GO:0005737">
    <property type="term" value="C:cytoplasm"/>
    <property type="evidence" value="ECO:0007669"/>
    <property type="project" value="UniProtKB-SubCell"/>
</dbReference>
<keyword evidence="2" id="KW-0813">Transport</keyword>
<dbReference type="AlphaFoldDB" id="A0AAD3D4A4"/>
<protein>
    <recommendedName>
        <fullName evidence="9">Importin N-terminal domain-containing protein</fullName>
    </recommendedName>
</protein>
<sequence length="1005" mass="110134">MVNPPPPSGDILALITSLSNHQNHAQHTAALQHQTKILSQSPITYSQTLAEYARVLSCPSIQNVPEHELKKWSESDPSSVAQLRHDPIGGWSQLREMTGLLLKNALLNPPRNSQNVKMTLLPDTMKETKEILCRCIVDPSAGVRRVGSSLISSCSVGNHAGGSDDHVVADGMEIMPLMNDGWGPKILAPFLSNCIDSATGIMEKNQYMDDKIQFALFGALQTLVKLLEDDAEKFERGTGAAFNKFVPALLKLLQLCGEERVKVDCVKCCVFMITLMPGSLVAQMNDLLGVLSNLAGDSSTEVRKYVCRAIVTLLSNRPEYLHEHMLPVSQFMLTATSDTSHDVALEACEFWLVFASFDETMCTVEMMAAVESLLGQLLPTLVKSMVYTEEKREELLEENEIDEEEADDRDQDVAPVFHKAKAKGGGHEDDDDDDDDVKEWSLRTCAAASLDSLSAVFAPSTTLPILLPVLQECLSHQDPWVREAGILALGAMGEGCAEEMYEHMGDLHPYLMNQVKSRETLPQVVCISAWTLARYAAWAANQTVSGQQPELIRDMTEAIVSRILDKNRKVQIGCTSALGTIVETVEDLIVPYLGPIFQTLVAALPRHRTRALLVTLETFGSIAEVVGPAAGEGNLPTLYIPALIQMWNDRGKINPMDRVLLPLMESLASISMSIGMSYQPWALQTFEGAMTTINTAIMILTAHDYTDEEADPIVCATDVLDGLVEGLGSNFAELVQSSTQFKDHFLTVLNTLVGHDTEGVRMSAFALMGDIAMECPVLLQDGIADLISEAIACIDPDFPSVCNNAMWALGELFVKCIGHPSVLEPYATEVVQSLISIMMGSSYGGEENPFAGLIENASTAMGRLAKVNPAFVASDLPRCLISWLNGCAKISDETERVHAFEGLLMTIEANPNAIQQASPQIEDTIHALLFAILSWHLPSGRLSPSLLTGDYTLTPFPQDCSELHHKLGTFLHHLKNGFGAYQWDGIIKHLPVNVRRLFREQYNLC</sequence>
<dbReference type="InterPro" id="IPR016024">
    <property type="entry name" value="ARM-type_fold"/>
</dbReference>
<gene>
    <name evidence="7" type="ORF">CTEN210_13984</name>
</gene>
<keyword evidence="4" id="KW-0677">Repeat</keyword>
<feature type="compositionally biased region" description="Acidic residues" evidence="6">
    <location>
        <begin position="395"/>
        <end position="410"/>
    </location>
</feature>
<dbReference type="GO" id="GO:0005634">
    <property type="term" value="C:nucleus"/>
    <property type="evidence" value="ECO:0007669"/>
    <property type="project" value="UniProtKB-SubCell"/>
</dbReference>
<keyword evidence="3" id="KW-0963">Cytoplasm</keyword>
<evidence type="ECO:0000256" key="5">
    <source>
        <dbReference type="ARBA" id="ARBA00022927"/>
    </source>
</evidence>
<dbReference type="SUPFAM" id="SSF48371">
    <property type="entry name" value="ARM repeat"/>
    <property type="match status" value="1"/>
</dbReference>
<dbReference type="PANTHER" id="PTHR10527">
    <property type="entry name" value="IMPORTIN BETA"/>
    <property type="match status" value="1"/>
</dbReference>
<evidence type="ECO:0000256" key="2">
    <source>
        <dbReference type="ARBA" id="ARBA00022448"/>
    </source>
</evidence>
<reference evidence="7 8" key="1">
    <citation type="journal article" date="2021" name="Sci. Rep.">
        <title>The genome of the diatom Chaetoceros tenuissimus carries an ancient integrated fragment of an extant virus.</title>
        <authorList>
            <person name="Hongo Y."/>
            <person name="Kimura K."/>
            <person name="Takaki Y."/>
            <person name="Yoshida Y."/>
            <person name="Baba S."/>
            <person name="Kobayashi G."/>
            <person name="Nagasaki K."/>
            <person name="Hano T."/>
            <person name="Tomaru Y."/>
        </authorList>
    </citation>
    <scope>NUCLEOTIDE SEQUENCE [LARGE SCALE GENOMIC DNA]</scope>
    <source>
        <strain evidence="7 8">NIES-3715</strain>
    </source>
</reference>
<accession>A0AAD3D4A4</accession>
<comment type="caution">
    <text evidence="7">The sequence shown here is derived from an EMBL/GenBank/DDBJ whole genome shotgun (WGS) entry which is preliminary data.</text>
</comment>
<evidence type="ECO:0000313" key="8">
    <source>
        <dbReference type="Proteomes" id="UP001054902"/>
    </source>
</evidence>
<dbReference type="GO" id="GO:0006606">
    <property type="term" value="P:protein import into nucleus"/>
    <property type="evidence" value="ECO:0007669"/>
    <property type="project" value="InterPro"/>
</dbReference>